<evidence type="ECO:0000313" key="12">
    <source>
        <dbReference type="Proteomes" id="UP000036458"/>
    </source>
</evidence>
<keyword evidence="3" id="KW-0645">Protease</keyword>
<dbReference type="InterPro" id="IPR008753">
    <property type="entry name" value="Peptidase_M13_N"/>
</dbReference>
<evidence type="ECO:0000256" key="5">
    <source>
        <dbReference type="ARBA" id="ARBA00022801"/>
    </source>
</evidence>
<dbReference type="InterPro" id="IPR000718">
    <property type="entry name" value="Peptidase_M13"/>
</dbReference>
<keyword evidence="6" id="KW-0862">Zinc</keyword>
<evidence type="ECO:0000313" key="11">
    <source>
        <dbReference type="EMBL" id="AKQ46135.1"/>
    </source>
</evidence>
<dbReference type="InterPro" id="IPR024079">
    <property type="entry name" value="MetalloPept_cat_dom_sf"/>
</dbReference>
<keyword evidence="4" id="KW-0479">Metal-binding</keyword>
<dbReference type="Pfam" id="PF01431">
    <property type="entry name" value="Peptidase_M13"/>
    <property type="match status" value="1"/>
</dbReference>
<dbReference type="InterPro" id="IPR018497">
    <property type="entry name" value="Peptidase_M13_C"/>
</dbReference>
<evidence type="ECO:0000256" key="7">
    <source>
        <dbReference type="ARBA" id="ARBA00023049"/>
    </source>
</evidence>
<dbReference type="EMBL" id="CP010777">
    <property type="protein sequence ID" value="AKQ46135.1"/>
    <property type="molecule type" value="Genomic_DNA"/>
</dbReference>
<dbReference type="OrthoDB" id="9775677at2"/>
<dbReference type="GO" id="GO:0016485">
    <property type="term" value="P:protein processing"/>
    <property type="evidence" value="ECO:0007669"/>
    <property type="project" value="TreeGrafter"/>
</dbReference>
<feature type="domain" description="Peptidase M13 N-terminal" evidence="10">
    <location>
        <begin position="62"/>
        <end position="442"/>
    </location>
</feature>
<accession>A0A0H4VK17</accession>
<proteinExistence type="inferred from homology"/>
<keyword evidence="8" id="KW-0732">Signal</keyword>
<dbReference type="GO" id="GO:0004222">
    <property type="term" value="F:metalloendopeptidase activity"/>
    <property type="evidence" value="ECO:0007669"/>
    <property type="project" value="InterPro"/>
</dbReference>
<keyword evidence="12" id="KW-1185">Reference proteome</keyword>
<dbReference type="Gene3D" id="1.10.1380.10">
    <property type="entry name" value="Neutral endopeptidase , domain2"/>
    <property type="match status" value="1"/>
</dbReference>
<dbReference type="InterPro" id="IPR042089">
    <property type="entry name" value="Peptidase_M13_dom_2"/>
</dbReference>
<dbReference type="PATRIC" id="fig|1379910.4.peg.2519"/>
<evidence type="ECO:0000259" key="10">
    <source>
        <dbReference type="Pfam" id="PF05649"/>
    </source>
</evidence>
<name>A0A0H4VK17_9BACT</name>
<feature type="signal peptide" evidence="8">
    <location>
        <begin position="1"/>
        <end position="19"/>
    </location>
</feature>
<sequence length="698" mass="77596">MNKTQILWLASALSGVVVAGCSKPAAAPQVATTTETPAVSQSETLVAGVGLNMDNLNRSVSPCEDFNQFANGGWLKNNPVPAAESRWGSFNELRDNNNAALRAVVNAAMAQTTAAKGSTAQMVGDFYAAGMDSMAIEKAGLSPLKPELDRINAIKDRNTLLQTLARQKQMGSGALFGFGVSQDRKNSTQHIANIRQGGLGLPDRDYYLKTDARSKSVKAEYQNHVARMFQLMGDSEAKAKQNAAKVVEMETRLANASMTRVQQRDPYATYNKMTVAEVQKLAPNFNWTSLLSNMKAQAAKEIIVGQPEFFKEANRMLATVPVSDWKTYLRWHLVRGTAPYLSQPFVQENFNFYSKFLNGTKEMQPRWKRVLGTTDGTIGEALGQEYVKKTFTPEAKAKALEMVNNLRAAFQEHVKNLDWMSEDTKKQAMAKLNAFAVKIGYPDKWKDYTGLTISRDSYVKNMLDAAQWNYNKNVAKLGQPVDRTEWGMTPPTVNAYYSPTMNEIVFPAGILQPPFFDPKADDAVNYGGMGAVIGHELTHGFDDQGSQYDPTGNLRDWWTAEDKAKFKQRTDMVDRQYSAFQPLDSVFVNGKLTMGENIADIGGLNIAFSALQKAIANKNVGKFDGFTPEQRFFLAWAQIWRNNSTDDALRQQVLTDPHSPAAFRINGPLSNMPQFYKAFGCGPGNKMYRPDAERVHIW</sequence>
<dbReference type="CDD" id="cd08662">
    <property type="entry name" value="M13"/>
    <property type="match status" value="1"/>
</dbReference>
<dbReference type="PANTHER" id="PTHR11733">
    <property type="entry name" value="ZINC METALLOPROTEASE FAMILY M13 NEPRILYSIN-RELATED"/>
    <property type="match status" value="1"/>
</dbReference>
<protein>
    <submittedName>
        <fullName evidence="11">Peptidase M13</fullName>
    </submittedName>
</protein>
<evidence type="ECO:0000256" key="1">
    <source>
        <dbReference type="ARBA" id="ARBA00001947"/>
    </source>
</evidence>
<keyword evidence="5" id="KW-0378">Hydrolase</keyword>
<evidence type="ECO:0000256" key="3">
    <source>
        <dbReference type="ARBA" id="ARBA00022670"/>
    </source>
</evidence>
<reference evidence="11 12" key="1">
    <citation type="submission" date="2015-01" db="EMBL/GenBank/DDBJ databases">
        <title>Rufibacter sp./DG31D/ whole genome sequencing.</title>
        <authorList>
            <person name="Kim M.K."/>
            <person name="Srinivasan S."/>
            <person name="Lee J.-J."/>
        </authorList>
    </citation>
    <scope>NUCLEOTIDE SEQUENCE [LARGE SCALE GENOMIC DNA]</scope>
    <source>
        <strain evidence="11 12">DG31D</strain>
    </source>
</reference>
<organism evidence="11 12">
    <name type="scientific">Rufibacter radiotolerans</name>
    <dbReference type="NCBI Taxonomy" id="1379910"/>
    <lineage>
        <taxon>Bacteria</taxon>
        <taxon>Pseudomonadati</taxon>
        <taxon>Bacteroidota</taxon>
        <taxon>Cytophagia</taxon>
        <taxon>Cytophagales</taxon>
        <taxon>Hymenobacteraceae</taxon>
        <taxon>Rufibacter</taxon>
    </lineage>
</organism>
<dbReference type="SUPFAM" id="SSF55486">
    <property type="entry name" value="Metalloproteases ('zincins'), catalytic domain"/>
    <property type="match status" value="1"/>
</dbReference>
<dbReference type="GO" id="GO:0046872">
    <property type="term" value="F:metal ion binding"/>
    <property type="evidence" value="ECO:0007669"/>
    <property type="project" value="UniProtKB-KW"/>
</dbReference>
<dbReference type="Proteomes" id="UP000036458">
    <property type="component" value="Chromosome"/>
</dbReference>
<feature type="chain" id="PRO_5005210858" evidence="8">
    <location>
        <begin position="20"/>
        <end position="698"/>
    </location>
</feature>
<keyword evidence="7" id="KW-0482">Metalloprotease</keyword>
<dbReference type="KEGG" id="ruf:TH63_11645"/>
<dbReference type="GO" id="GO:0005886">
    <property type="term" value="C:plasma membrane"/>
    <property type="evidence" value="ECO:0007669"/>
    <property type="project" value="TreeGrafter"/>
</dbReference>
<evidence type="ECO:0000256" key="6">
    <source>
        <dbReference type="ARBA" id="ARBA00022833"/>
    </source>
</evidence>
<dbReference type="PROSITE" id="PS51257">
    <property type="entry name" value="PROKAR_LIPOPROTEIN"/>
    <property type="match status" value="1"/>
</dbReference>
<evidence type="ECO:0000256" key="2">
    <source>
        <dbReference type="ARBA" id="ARBA00007357"/>
    </source>
</evidence>
<dbReference type="PROSITE" id="PS51885">
    <property type="entry name" value="NEPRILYSIN"/>
    <property type="match status" value="1"/>
</dbReference>
<comment type="similarity">
    <text evidence="2">Belongs to the peptidase M13 family.</text>
</comment>
<dbReference type="PANTHER" id="PTHR11733:SF167">
    <property type="entry name" value="FI17812P1-RELATED"/>
    <property type="match status" value="1"/>
</dbReference>
<evidence type="ECO:0000256" key="8">
    <source>
        <dbReference type="SAM" id="SignalP"/>
    </source>
</evidence>
<dbReference type="RefSeq" id="WP_053093794.1">
    <property type="nucleotide sequence ID" value="NZ_CP010777.1"/>
</dbReference>
<dbReference type="STRING" id="1379910.TH63_11645"/>
<dbReference type="PRINTS" id="PR00786">
    <property type="entry name" value="NEPRILYSIN"/>
</dbReference>
<dbReference type="AlphaFoldDB" id="A0A0H4VK17"/>
<comment type="cofactor">
    <cofactor evidence="1">
        <name>Zn(2+)</name>
        <dbReference type="ChEBI" id="CHEBI:29105"/>
    </cofactor>
</comment>
<gene>
    <name evidence="11" type="ORF">TH63_11645</name>
</gene>
<dbReference type="Gene3D" id="3.40.390.10">
    <property type="entry name" value="Collagenase (Catalytic Domain)"/>
    <property type="match status" value="1"/>
</dbReference>
<evidence type="ECO:0000259" key="9">
    <source>
        <dbReference type="Pfam" id="PF01431"/>
    </source>
</evidence>
<feature type="domain" description="Peptidase M13 C-terminal" evidence="9">
    <location>
        <begin position="494"/>
        <end position="694"/>
    </location>
</feature>
<dbReference type="Pfam" id="PF05649">
    <property type="entry name" value="Peptidase_M13_N"/>
    <property type="match status" value="1"/>
</dbReference>
<evidence type="ECO:0000256" key="4">
    <source>
        <dbReference type="ARBA" id="ARBA00022723"/>
    </source>
</evidence>